<sequence length="380" mass="39638">MTGFSFLSTYPPTRCGLATFTEALAMAITRDGEPDARIVRMMDELAQPAVAAIRTRSRIVAELASVGAADESAIRAAARALSASDVAIVQHEYGIFGGEDGSDAVRVLELLTVPSIVVLHTVLDAPTAGQRAVLERVAGSASALVVMTAAALSRLREHYAIDLRKVSVIPHGVPAWAAAPREAGDHRSVLTWGLIGPGKGIEHGIRAIAALAGSEPDVRYIVSGQTHPKVVAHEGETYRESLHALVAELGLEDRVVLEDRYLDAAQLAARVGSADLVLLPYDSRTQVTSGVLVEAIAAGKPVVATAFPHAVELLGDGVGTVVPHEDPAAIADGVRAALGRLDSPNRSVAAAITGTSWADIAPRYRTLADDLIAHAAVLTA</sequence>
<protein>
    <submittedName>
        <fullName evidence="3">Glycosyl transferase family 1</fullName>
    </submittedName>
</protein>
<evidence type="ECO:0000259" key="2">
    <source>
        <dbReference type="Pfam" id="PF00534"/>
    </source>
</evidence>
<proteinExistence type="predicted"/>
<dbReference type="GO" id="GO:0016740">
    <property type="term" value="F:transferase activity"/>
    <property type="evidence" value="ECO:0007669"/>
    <property type="project" value="UniProtKB-KW"/>
</dbReference>
<dbReference type="PANTHER" id="PTHR12526:SF572">
    <property type="entry name" value="BLL5144 PROTEIN"/>
    <property type="match status" value="1"/>
</dbReference>
<dbReference type="InterPro" id="IPR001296">
    <property type="entry name" value="Glyco_trans_1"/>
</dbReference>
<feature type="domain" description="Glycosyl transferase family 1" evidence="2">
    <location>
        <begin position="180"/>
        <end position="338"/>
    </location>
</feature>
<keyword evidence="4" id="KW-1185">Reference proteome</keyword>
<evidence type="ECO:0000313" key="4">
    <source>
        <dbReference type="Proteomes" id="UP001157034"/>
    </source>
</evidence>
<reference evidence="4" key="1">
    <citation type="journal article" date="2019" name="Int. J. Syst. Evol. Microbiol.">
        <title>The Global Catalogue of Microorganisms (GCM) 10K type strain sequencing project: providing services to taxonomists for standard genome sequencing and annotation.</title>
        <authorList>
            <consortium name="The Broad Institute Genomics Platform"/>
            <consortium name="The Broad Institute Genome Sequencing Center for Infectious Disease"/>
            <person name="Wu L."/>
            <person name="Ma J."/>
        </authorList>
    </citation>
    <scope>NUCLEOTIDE SEQUENCE [LARGE SCALE GENOMIC DNA]</scope>
    <source>
        <strain evidence="4">NBRC 108894</strain>
    </source>
</reference>
<dbReference type="RefSeq" id="WP_284253512.1">
    <property type="nucleotide sequence ID" value="NZ_BAAAQO010000002.1"/>
</dbReference>
<organism evidence="3 4">
    <name type="scientific">Pseudolysinimonas kribbensis</name>
    <dbReference type="NCBI Taxonomy" id="433641"/>
    <lineage>
        <taxon>Bacteria</taxon>
        <taxon>Bacillati</taxon>
        <taxon>Actinomycetota</taxon>
        <taxon>Actinomycetes</taxon>
        <taxon>Micrococcales</taxon>
        <taxon>Microbacteriaceae</taxon>
        <taxon>Pseudolysinimonas</taxon>
    </lineage>
</organism>
<gene>
    <name evidence="3" type="ORF">GCM10025881_14360</name>
</gene>
<dbReference type="EMBL" id="BSVB01000001">
    <property type="protein sequence ID" value="GMA94612.1"/>
    <property type="molecule type" value="Genomic_DNA"/>
</dbReference>
<accession>A0ABQ6K3S4</accession>
<keyword evidence="1 3" id="KW-0808">Transferase</keyword>
<dbReference type="Gene3D" id="3.40.50.2000">
    <property type="entry name" value="Glycogen Phosphorylase B"/>
    <property type="match status" value="2"/>
</dbReference>
<evidence type="ECO:0000256" key="1">
    <source>
        <dbReference type="ARBA" id="ARBA00022679"/>
    </source>
</evidence>
<comment type="caution">
    <text evidence="3">The sequence shown here is derived from an EMBL/GenBank/DDBJ whole genome shotgun (WGS) entry which is preliminary data.</text>
</comment>
<dbReference type="Proteomes" id="UP001157034">
    <property type="component" value="Unassembled WGS sequence"/>
</dbReference>
<dbReference type="PANTHER" id="PTHR12526">
    <property type="entry name" value="GLYCOSYLTRANSFERASE"/>
    <property type="match status" value="1"/>
</dbReference>
<evidence type="ECO:0000313" key="3">
    <source>
        <dbReference type="EMBL" id="GMA94612.1"/>
    </source>
</evidence>
<dbReference type="SUPFAM" id="SSF53756">
    <property type="entry name" value="UDP-Glycosyltransferase/glycogen phosphorylase"/>
    <property type="match status" value="1"/>
</dbReference>
<name>A0ABQ6K3S4_9MICO</name>
<dbReference type="Pfam" id="PF00534">
    <property type="entry name" value="Glycos_transf_1"/>
    <property type="match status" value="1"/>
</dbReference>